<keyword evidence="3" id="KW-0808">Transferase</keyword>
<protein>
    <recommendedName>
        <fullName evidence="1">NAD(+) ADP-ribosyltransferase</fullName>
        <ecNumber evidence="1">2.4.2.30</ecNumber>
    </recommendedName>
</protein>
<dbReference type="EMBL" id="LUCM01000176">
    <property type="protein sequence ID" value="KAA0200973.1"/>
    <property type="molecule type" value="Genomic_DNA"/>
</dbReference>
<organism evidence="8 9">
    <name type="scientific">Fasciolopsis buskii</name>
    <dbReference type="NCBI Taxonomy" id="27845"/>
    <lineage>
        <taxon>Eukaryota</taxon>
        <taxon>Metazoa</taxon>
        <taxon>Spiralia</taxon>
        <taxon>Lophotrochozoa</taxon>
        <taxon>Platyhelminthes</taxon>
        <taxon>Trematoda</taxon>
        <taxon>Digenea</taxon>
        <taxon>Plagiorchiida</taxon>
        <taxon>Echinostomata</taxon>
        <taxon>Echinostomatoidea</taxon>
        <taxon>Fasciolidae</taxon>
        <taxon>Fasciolopsis</taxon>
    </lineage>
</organism>
<dbReference type="Gene3D" id="1.10.20.130">
    <property type="match status" value="1"/>
</dbReference>
<gene>
    <name evidence="8" type="ORF">FBUS_11557</name>
</gene>
<name>A0A8E0S6Z3_9TREM</name>
<dbReference type="GO" id="GO:0006302">
    <property type="term" value="P:double-strand break repair"/>
    <property type="evidence" value="ECO:0007669"/>
    <property type="project" value="TreeGrafter"/>
</dbReference>
<dbReference type="GO" id="GO:0005730">
    <property type="term" value="C:nucleolus"/>
    <property type="evidence" value="ECO:0007669"/>
    <property type="project" value="TreeGrafter"/>
</dbReference>
<dbReference type="GO" id="GO:0003950">
    <property type="term" value="F:NAD+ poly-ADP-ribosyltransferase activity"/>
    <property type="evidence" value="ECO:0007669"/>
    <property type="project" value="UniProtKB-EC"/>
</dbReference>
<evidence type="ECO:0000256" key="4">
    <source>
        <dbReference type="ARBA" id="ARBA00023027"/>
    </source>
</evidence>
<keyword evidence="9" id="KW-1185">Reference proteome</keyword>
<comment type="catalytic activity">
    <reaction evidence="5">
        <text>NAD(+) + (ADP-D-ribosyl)n-acceptor = nicotinamide + (ADP-D-ribosyl)n+1-acceptor + H(+).</text>
        <dbReference type="EC" id="2.4.2.30"/>
    </reaction>
</comment>
<dbReference type="InterPro" id="IPR049296">
    <property type="entry name" value="PARP1-like_PADR1_N"/>
</dbReference>
<feature type="domain" description="PARP1-like PADR1" evidence="7">
    <location>
        <begin position="10"/>
        <end position="65"/>
    </location>
</feature>
<evidence type="ECO:0000256" key="2">
    <source>
        <dbReference type="ARBA" id="ARBA00022676"/>
    </source>
</evidence>
<evidence type="ECO:0000256" key="1">
    <source>
        <dbReference type="ARBA" id="ARBA00012020"/>
    </source>
</evidence>
<dbReference type="GO" id="GO:0070212">
    <property type="term" value="P:protein poly-ADP-ribosylation"/>
    <property type="evidence" value="ECO:0007669"/>
    <property type="project" value="TreeGrafter"/>
</dbReference>
<dbReference type="InterPro" id="IPR038650">
    <property type="entry name" value="PADR1_C_dom_sf"/>
</dbReference>
<keyword evidence="2" id="KW-0328">Glycosyltransferase</keyword>
<dbReference type="AlphaFoldDB" id="A0A8E0S6Z3"/>
<evidence type="ECO:0000313" key="9">
    <source>
        <dbReference type="Proteomes" id="UP000728185"/>
    </source>
</evidence>
<dbReference type="PROSITE" id="PS52007">
    <property type="entry name" value="PADR1"/>
    <property type="match status" value="1"/>
</dbReference>
<evidence type="ECO:0000256" key="3">
    <source>
        <dbReference type="ARBA" id="ARBA00022679"/>
    </source>
</evidence>
<dbReference type="Pfam" id="PF21728">
    <property type="entry name" value="PADR1_N"/>
    <property type="match status" value="1"/>
</dbReference>
<dbReference type="PANTHER" id="PTHR10459">
    <property type="entry name" value="DNA LIGASE"/>
    <property type="match status" value="1"/>
</dbReference>
<evidence type="ECO:0000259" key="6">
    <source>
        <dbReference type="Pfam" id="PF08063"/>
    </source>
</evidence>
<dbReference type="GO" id="GO:0008270">
    <property type="term" value="F:zinc ion binding"/>
    <property type="evidence" value="ECO:0007669"/>
    <property type="project" value="InterPro"/>
</dbReference>
<dbReference type="InterPro" id="IPR012982">
    <property type="entry name" value="PARP1-like_PADR1_Zn_ribbon"/>
</dbReference>
<dbReference type="SMART" id="SM01335">
    <property type="entry name" value="PADR1"/>
    <property type="match status" value="1"/>
</dbReference>
<dbReference type="OrthoDB" id="429950at2759"/>
<feature type="domain" description="PARP1-like PADR1" evidence="6">
    <location>
        <begin position="66"/>
        <end position="106"/>
    </location>
</feature>
<reference evidence="8" key="1">
    <citation type="submission" date="2019-05" db="EMBL/GenBank/DDBJ databases">
        <title>Annotation for the trematode Fasciolopsis buski.</title>
        <authorList>
            <person name="Choi Y.-J."/>
        </authorList>
    </citation>
    <scope>NUCLEOTIDE SEQUENCE</scope>
    <source>
        <strain evidence="8">HT</strain>
        <tissue evidence="8">Whole worm</tissue>
    </source>
</reference>
<accession>A0A8E0S6Z3</accession>
<dbReference type="InterPro" id="IPR050800">
    <property type="entry name" value="ARTD/PARP"/>
</dbReference>
<dbReference type="GO" id="GO:1990404">
    <property type="term" value="F:NAD+-protein mono-ADP-ribosyltransferase activity"/>
    <property type="evidence" value="ECO:0007669"/>
    <property type="project" value="TreeGrafter"/>
</dbReference>
<proteinExistence type="predicted"/>
<evidence type="ECO:0000256" key="5">
    <source>
        <dbReference type="ARBA" id="ARBA00033987"/>
    </source>
</evidence>
<keyword evidence="4" id="KW-0520">NAD</keyword>
<dbReference type="Pfam" id="PF08063">
    <property type="entry name" value="Zn_ribbon_PADR1"/>
    <property type="match status" value="1"/>
</dbReference>
<dbReference type="Proteomes" id="UP000728185">
    <property type="component" value="Unassembled WGS sequence"/>
</dbReference>
<evidence type="ECO:0000259" key="7">
    <source>
        <dbReference type="Pfam" id="PF21728"/>
    </source>
</evidence>
<dbReference type="Gene3D" id="2.20.25.630">
    <property type="match status" value="1"/>
</dbReference>
<sequence length="121" mass="13735">MFPTHPQVSQEALKAQSKLVWNLRDKLEREVSKDALIGLLEYNEQFIPTGLSNLLDAVADAMLFGALTTCPSCKEKPLHYSNGQYKCGGMVNSWTPCLFTTREPKRLAFKVPKEYHDVEFL</sequence>
<dbReference type="EC" id="2.4.2.30" evidence="1"/>
<evidence type="ECO:0000313" key="8">
    <source>
        <dbReference type="EMBL" id="KAA0200973.1"/>
    </source>
</evidence>
<comment type="caution">
    <text evidence="8">The sequence shown here is derived from an EMBL/GenBank/DDBJ whole genome shotgun (WGS) entry which is preliminary data.</text>
</comment>
<dbReference type="PANTHER" id="PTHR10459:SF60">
    <property type="entry name" value="POLY [ADP-RIBOSE] POLYMERASE 2"/>
    <property type="match status" value="1"/>
</dbReference>